<dbReference type="GO" id="GO:0016410">
    <property type="term" value="F:N-acyltransferase activity"/>
    <property type="evidence" value="ECO:0007669"/>
    <property type="project" value="TreeGrafter"/>
</dbReference>
<dbReference type="Proteomes" id="UP000317713">
    <property type="component" value="Chromosome"/>
</dbReference>
<reference evidence="3 4" key="1">
    <citation type="submission" date="2019-07" db="EMBL/GenBank/DDBJ databases">
        <title>Characterization of Brevibacillus brevis HK544, as a potential biocontrol agent.</title>
        <authorList>
            <person name="Kim H."/>
        </authorList>
    </citation>
    <scope>NUCLEOTIDE SEQUENCE [LARGE SCALE GENOMIC DNA]</scope>
    <source>
        <strain evidence="3 4">HK544</strain>
    </source>
</reference>
<dbReference type="Pfam" id="PF13523">
    <property type="entry name" value="Acetyltransf_8"/>
    <property type="match status" value="1"/>
</dbReference>
<accession>A0A517IAR7</accession>
<name>A0A517IAR7_BREBE</name>
<dbReference type="EMBL" id="CP042161">
    <property type="protein sequence ID" value="QDS35976.1"/>
    <property type="molecule type" value="Genomic_DNA"/>
</dbReference>
<dbReference type="PANTHER" id="PTHR31438">
    <property type="entry name" value="LYSINE N-ACYLTRANSFERASE C17G9.06C-RELATED"/>
    <property type="match status" value="1"/>
</dbReference>
<dbReference type="InterPro" id="IPR016181">
    <property type="entry name" value="Acyl_CoA_acyltransferase"/>
</dbReference>
<dbReference type="Gene3D" id="3.40.630.30">
    <property type="match status" value="1"/>
</dbReference>
<evidence type="ECO:0000313" key="4">
    <source>
        <dbReference type="Proteomes" id="UP000317713"/>
    </source>
</evidence>
<proteinExistence type="predicted"/>
<organism evidence="3 4">
    <name type="scientific">Brevibacillus brevis</name>
    <name type="common">Bacillus brevis</name>
    <dbReference type="NCBI Taxonomy" id="1393"/>
    <lineage>
        <taxon>Bacteria</taxon>
        <taxon>Bacillati</taxon>
        <taxon>Bacillota</taxon>
        <taxon>Bacilli</taxon>
        <taxon>Bacillales</taxon>
        <taxon>Paenibacillaceae</taxon>
        <taxon>Brevibacillus</taxon>
    </lineage>
</organism>
<keyword evidence="3" id="KW-0808">Transferase</keyword>
<evidence type="ECO:0000259" key="2">
    <source>
        <dbReference type="PROSITE" id="PS51186"/>
    </source>
</evidence>
<dbReference type="InterPro" id="IPR000182">
    <property type="entry name" value="GNAT_dom"/>
</dbReference>
<evidence type="ECO:0000256" key="1">
    <source>
        <dbReference type="ARBA" id="ARBA00023251"/>
    </source>
</evidence>
<keyword evidence="1" id="KW-0046">Antibiotic resistance</keyword>
<dbReference type="PANTHER" id="PTHR31438:SF1">
    <property type="entry name" value="LYSINE N-ACYLTRANSFERASE C17G9.06C-RELATED"/>
    <property type="match status" value="1"/>
</dbReference>
<dbReference type="AlphaFoldDB" id="A0A517IAR7"/>
<gene>
    <name evidence="3" type="ORF">FPS98_19285</name>
</gene>
<evidence type="ECO:0000313" key="3">
    <source>
        <dbReference type="EMBL" id="QDS35976.1"/>
    </source>
</evidence>
<sequence>MQMQNQMIGFRRLSLEDMPNMHKWLTTDSEVKRTWGYAHQGTYEEVISEFVGNVSGEELTEPYLILYGDTPIGYIQTFKWADYPGYDQYVDLTDAASLDLFIGEEVYRNKGLGTVILSRFLREYVFADPHVARCIINPEVNNSAAIQLYEKLGFHIIGTFQDIPGEPGPVHFMSIEREN</sequence>
<dbReference type="RefSeq" id="WP_144617571.1">
    <property type="nucleotide sequence ID" value="NZ_CP042161.1"/>
</dbReference>
<dbReference type="SUPFAM" id="SSF55729">
    <property type="entry name" value="Acyl-CoA N-acyltransferases (Nat)"/>
    <property type="match status" value="1"/>
</dbReference>
<dbReference type="PROSITE" id="PS51186">
    <property type="entry name" value="GNAT"/>
    <property type="match status" value="1"/>
</dbReference>
<dbReference type="GO" id="GO:0046677">
    <property type="term" value="P:response to antibiotic"/>
    <property type="evidence" value="ECO:0007669"/>
    <property type="project" value="UniProtKB-KW"/>
</dbReference>
<protein>
    <submittedName>
        <fullName evidence="3">Acetyltransferase</fullName>
    </submittedName>
</protein>
<feature type="domain" description="N-acetyltransferase" evidence="2">
    <location>
        <begin position="8"/>
        <end position="178"/>
    </location>
</feature>